<organism evidence="2 3">
    <name type="scientific">Auritidibacter ignavus</name>
    <dbReference type="NCBI Taxonomy" id="678932"/>
    <lineage>
        <taxon>Bacteria</taxon>
        <taxon>Bacillati</taxon>
        <taxon>Actinomycetota</taxon>
        <taxon>Actinomycetes</taxon>
        <taxon>Micrococcales</taxon>
        <taxon>Micrococcaceae</taxon>
        <taxon>Auritidibacter</taxon>
    </lineage>
</organism>
<accession>A0AAJ6AJ50</accession>
<evidence type="ECO:0000313" key="2">
    <source>
        <dbReference type="EMBL" id="WGH93184.1"/>
    </source>
</evidence>
<evidence type="ECO:0000256" key="1">
    <source>
        <dbReference type="SAM" id="MobiDB-lite"/>
    </source>
</evidence>
<reference evidence="2 3" key="1">
    <citation type="submission" date="2023-03" db="EMBL/GenBank/DDBJ databases">
        <title>Complete genome sequences of several Auritidibacter ignavus strains isolated from ear infections.</title>
        <authorList>
            <person name="Baehr T."/>
            <person name="Baumhoegger A.M."/>
        </authorList>
    </citation>
    <scope>NUCLEOTIDE SEQUENCE [LARGE SCALE GENOMIC DNA]</scope>
    <source>
        <strain evidence="2 3">BABAE-6</strain>
    </source>
</reference>
<dbReference type="Proteomes" id="UP001224674">
    <property type="component" value="Chromosome"/>
</dbReference>
<sequence length="82" mass="9476">MMTPHEPSQHRPQPRRRGHRRVDVGPTGQPNPDGDQHPTAEVTRRADQARPVPTPRVKKSTGHAQLSERDRWMLEQRPPHWG</sequence>
<feature type="compositionally biased region" description="Basic and acidic residues" evidence="1">
    <location>
        <begin position="34"/>
        <end position="48"/>
    </location>
</feature>
<dbReference type="EMBL" id="CP122566">
    <property type="protein sequence ID" value="WGH93184.1"/>
    <property type="molecule type" value="Genomic_DNA"/>
</dbReference>
<gene>
    <name evidence="2" type="ORF">QDX21_13000</name>
</gene>
<feature type="region of interest" description="Disordered" evidence="1">
    <location>
        <begin position="1"/>
        <end position="82"/>
    </location>
</feature>
<dbReference type="RefSeq" id="WP_279674860.1">
    <property type="nucleotide sequence ID" value="NZ_CP122566.1"/>
</dbReference>
<feature type="compositionally biased region" description="Basic and acidic residues" evidence="1">
    <location>
        <begin position="66"/>
        <end position="82"/>
    </location>
</feature>
<name>A0AAJ6AJ50_9MICC</name>
<evidence type="ECO:0000313" key="3">
    <source>
        <dbReference type="Proteomes" id="UP001224674"/>
    </source>
</evidence>
<keyword evidence="3" id="KW-1185">Reference proteome</keyword>
<protein>
    <submittedName>
        <fullName evidence="2">Uncharacterized protein</fullName>
    </submittedName>
</protein>
<dbReference type="AlphaFoldDB" id="A0AAJ6AJ50"/>
<proteinExistence type="predicted"/>